<dbReference type="GO" id="GO:0000049">
    <property type="term" value="F:tRNA binding"/>
    <property type="evidence" value="ECO:0007669"/>
    <property type="project" value="UniProtKB-KW"/>
</dbReference>
<comment type="cofactor">
    <cofactor evidence="1">
        <name>FMN</name>
        <dbReference type="ChEBI" id="CHEBI:58210"/>
    </cofactor>
</comment>
<dbReference type="SUPFAM" id="SSF51395">
    <property type="entry name" value="FMN-linked oxidoreductases"/>
    <property type="match status" value="1"/>
</dbReference>
<evidence type="ECO:0000256" key="9">
    <source>
        <dbReference type="ARBA" id="ARBA00023002"/>
    </source>
</evidence>
<keyword evidence="9" id="KW-0560">Oxidoreductase</keyword>
<keyword evidence="4" id="KW-0285">Flavoprotein</keyword>
<dbReference type="InterPro" id="IPR035587">
    <property type="entry name" value="DUS-like_FMN-bd"/>
</dbReference>
<keyword evidence="3" id="KW-0820">tRNA-binding</keyword>
<evidence type="ECO:0000313" key="13">
    <source>
        <dbReference type="EMBL" id="VAX06127.1"/>
    </source>
</evidence>
<evidence type="ECO:0000259" key="12">
    <source>
        <dbReference type="Pfam" id="PF01207"/>
    </source>
</evidence>
<keyword evidence="7" id="KW-0521">NADP</keyword>
<gene>
    <name evidence="13" type="ORF">MNBD_GAMMA26-935</name>
</gene>
<dbReference type="GO" id="GO:0017150">
    <property type="term" value="F:tRNA dihydrouridine synthase activity"/>
    <property type="evidence" value="ECO:0007669"/>
    <property type="project" value="InterPro"/>
</dbReference>
<evidence type="ECO:0000256" key="3">
    <source>
        <dbReference type="ARBA" id="ARBA00022555"/>
    </source>
</evidence>
<proteinExistence type="inferred from homology"/>
<dbReference type="NCBIfam" id="TIGR00737">
    <property type="entry name" value="nifR3_yhdG"/>
    <property type="match status" value="1"/>
</dbReference>
<dbReference type="Gene3D" id="1.10.1200.80">
    <property type="entry name" value="Putative flavin oxidoreducatase, domain 2"/>
    <property type="match status" value="1"/>
</dbReference>
<dbReference type="EMBL" id="UOFX01000011">
    <property type="protein sequence ID" value="VAX06127.1"/>
    <property type="molecule type" value="Genomic_DNA"/>
</dbReference>
<evidence type="ECO:0000256" key="1">
    <source>
        <dbReference type="ARBA" id="ARBA00001917"/>
    </source>
</evidence>
<comment type="catalytic activity">
    <reaction evidence="11">
        <text>a 5,6-dihydrouridine in tRNA + NAD(+) = a uridine in tRNA + NADH + H(+)</text>
        <dbReference type="Rhea" id="RHEA:54452"/>
        <dbReference type="Rhea" id="RHEA-COMP:13339"/>
        <dbReference type="Rhea" id="RHEA-COMP:13887"/>
        <dbReference type="ChEBI" id="CHEBI:15378"/>
        <dbReference type="ChEBI" id="CHEBI:57540"/>
        <dbReference type="ChEBI" id="CHEBI:57945"/>
        <dbReference type="ChEBI" id="CHEBI:65315"/>
        <dbReference type="ChEBI" id="CHEBI:74443"/>
    </reaction>
</comment>
<dbReference type="AlphaFoldDB" id="A0A3B1BN90"/>
<dbReference type="PROSITE" id="PS01136">
    <property type="entry name" value="UPF0034"/>
    <property type="match status" value="1"/>
</dbReference>
<name>A0A3B1BN90_9ZZZZ</name>
<protein>
    <submittedName>
        <fullName evidence="13">tRNA-dihydrouridine synthase DusB</fullName>
    </submittedName>
</protein>
<dbReference type="InterPro" id="IPR004652">
    <property type="entry name" value="DusB-like"/>
</dbReference>
<dbReference type="Gene3D" id="3.20.20.70">
    <property type="entry name" value="Aldolase class I"/>
    <property type="match status" value="1"/>
</dbReference>
<evidence type="ECO:0000256" key="10">
    <source>
        <dbReference type="ARBA" id="ARBA00048205"/>
    </source>
</evidence>
<accession>A0A3B1BN90</accession>
<evidence type="ECO:0000256" key="6">
    <source>
        <dbReference type="ARBA" id="ARBA00022694"/>
    </source>
</evidence>
<dbReference type="GO" id="GO:0050660">
    <property type="term" value="F:flavin adenine dinucleotide binding"/>
    <property type="evidence" value="ECO:0007669"/>
    <property type="project" value="InterPro"/>
</dbReference>
<evidence type="ECO:0000256" key="11">
    <source>
        <dbReference type="ARBA" id="ARBA00048802"/>
    </source>
</evidence>
<comment type="catalytic activity">
    <reaction evidence="10">
        <text>a 5,6-dihydrouridine in tRNA + NADP(+) = a uridine in tRNA + NADPH + H(+)</text>
        <dbReference type="Rhea" id="RHEA:23624"/>
        <dbReference type="Rhea" id="RHEA-COMP:13339"/>
        <dbReference type="Rhea" id="RHEA-COMP:13887"/>
        <dbReference type="ChEBI" id="CHEBI:15378"/>
        <dbReference type="ChEBI" id="CHEBI:57783"/>
        <dbReference type="ChEBI" id="CHEBI:58349"/>
        <dbReference type="ChEBI" id="CHEBI:65315"/>
        <dbReference type="ChEBI" id="CHEBI:74443"/>
    </reaction>
</comment>
<sequence>MRIGPYKLANNLLLAPMAGITDLPFRRLCRRLGAGMAVTEMVSSDSTLCGNPKTLRRLRLDGEPEPVSVQILGSDPKKMAQAARINVELGAHIIDINMGCPAKKICKINAGSALLKDEPLVGQILKAVTHAVDVPVTLKIRTGWDADNRNGLSIARIAEQAGIQALAVHGRTRACGFSSEAEYETIRQIKQAISIPVIANGDICTPEKAKQVQEQTSADGLMIGRAAQGRPWIFNEIHHYLQTGEHPAPLHPSQIQAVLLEHLDDLYSFYGAFQGVRIARKHIAWYSKSLPGSANFRHQINNTDTIAQQIALINEFFACSGIKKGIAA</sequence>
<dbReference type="InterPro" id="IPR013785">
    <property type="entry name" value="Aldolase_TIM"/>
</dbReference>
<organism evidence="13">
    <name type="scientific">hydrothermal vent metagenome</name>
    <dbReference type="NCBI Taxonomy" id="652676"/>
    <lineage>
        <taxon>unclassified sequences</taxon>
        <taxon>metagenomes</taxon>
        <taxon>ecological metagenomes</taxon>
    </lineage>
</organism>
<dbReference type="CDD" id="cd02801">
    <property type="entry name" value="DUS_like_FMN"/>
    <property type="match status" value="1"/>
</dbReference>
<evidence type="ECO:0000256" key="2">
    <source>
        <dbReference type="ARBA" id="ARBA00002790"/>
    </source>
</evidence>
<evidence type="ECO:0000256" key="5">
    <source>
        <dbReference type="ARBA" id="ARBA00022643"/>
    </source>
</evidence>
<reference evidence="13" key="1">
    <citation type="submission" date="2018-06" db="EMBL/GenBank/DDBJ databases">
        <authorList>
            <person name="Zhirakovskaya E."/>
        </authorList>
    </citation>
    <scope>NUCLEOTIDE SEQUENCE</scope>
</reference>
<dbReference type="PANTHER" id="PTHR45846">
    <property type="entry name" value="TRNA-DIHYDROURIDINE(47) SYNTHASE [NAD(P)(+)]-LIKE"/>
    <property type="match status" value="1"/>
</dbReference>
<dbReference type="PANTHER" id="PTHR45846:SF1">
    <property type="entry name" value="TRNA-DIHYDROURIDINE(47) SYNTHASE [NAD(P)(+)]-LIKE"/>
    <property type="match status" value="1"/>
</dbReference>
<keyword evidence="6" id="KW-0819">tRNA processing</keyword>
<dbReference type="InterPro" id="IPR001269">
    <property type="entry name" value="DUS_fam"/>
</dbReference>
<dbReference type="InterPro" id="IPR018517">
    <property type="entry name" value="tRNA_hU_synthase_CS"/>
</dbReference>
<dbReference type="InterPro" id="IPR024036">
    <property type="entry name" value="tRNA-dHydroUridine_Synthase_C"/>
</dbReference>
<evidence type="ECO:0000256" key="8">
    <source>
        <dbReference type="ARBA" id="ARBA00022884"/>
    </source>
</evidence>
<dbReference type="HAMAP" id="MF_02042">
    <property type="entry name" value="DusB_subfam"/>
    <property type="match status" value="1"/>
</dbReference>
<evidence type="ECO:0000256" key="4">
    <source>
        <dbReference type="ARBA" id="ARBA00022630"/>
    </source>
</evidence>
<dbReference type="PIRSF" id="PIRSF006621">
    <property type="entry name" value="Dus"/>
    <property type="match status" value="1"/>
</dbReference>
<keyword evidence="5" id="KW-0288">FMN</keyword>
<dbReference type="Pfam" id="PF01207">
    <property type="entry name" value="Dus"/>
    <property type="match status" value="1"/>
</dbReference>
<evidence type="ECO:0000256" key="7">
    <source>
        <dbReference type="ARBA" id="ARBA00022857"/>
    </source>
</evidence>
<dbReference type="InterPro" id="IPR032887">
    <property type="entry name" value="DusB"/>
</dbReference>
<keyword evidence="8" id="KW-0694">RNA-binding</keyword>
<feature type="domain" description="DUS-like FMN-binding" evidence="12">
    <location>
        <begin position="13"/>
        <end position="310"/>
    </location>
</feature>
<comment type="function">
    <text evidence="2">Catalyzes the synthesis of 5,6-dihydrouridine (D), a modified base found in the D-loop of most tRNAs, via the reduction of the C5-C6 double bond in target uridines.</text>
</comment>